<dbReference type="OrthoDB" id="799579at2"/>
<gene>
    <name evidence="2" type="ORF">SAMN05216464_104204</name>
</gene>
<dbReference type="Pfam" id="PF19885">
    <property type="entry name" value="DUF6358"/>
    <property type="match status" value="1"/>
</dbReference>
<evidence type="ECO:0000313" key="2">
    <source>
        <dbReference type="EMBL" id="SDE16843.1"/>
    </source>
</evidence>
<keyword evidence="3" id="KW-1185">Reference proteome</keyword>
<sequence>MGFKLVLNVLYTIGIVLCAFVAYQQYSAKNYTYMAIAIFAMALVIVFKIRLLKDVREAQKKM</sequence>
<dbReference type="EMBL" id="FNAI01000004">
    <property type="protein sequence ID" value="SDE16843.1"/>
    <property type="molecule type" value="Genomic_DNA"/>
</dbReference>
<evidence type="ECO:0000256" key="1">
    <source>
        <dbReference type="SAM" id="Phobius"/>
    </source>
</evidence>
<keyword evidence="1" id="KW-0812">Transmembrane</keyword>
<dbReference type="RefSeq" id="WP_091149305.1">
    <property type="nucleotide sequence ID" value="NZ_FNAI01000004.1"/>
</dbReference>
<organism evidence="2 3">
    <name type="scientific">Mucilaginibacter pineti</name>
    <dbReference type="NCBI Taxonomy" id="1391627"/>
    <lineage>
        <taxon>Bacteria</taxon>
        <taxon>Pseudomonadati</taxon>
        <taxon>Bacteroidota</taxon>
        <taxon>Sphingobacteriia</taxon>
        <taxon>Sphingobacteriales</taxon>
        <taxon>Sphingobacteriaceae</taxon>
        <taxon>Mucilaginibacter</taxon>
    </lineage>
</organism>
<dbReference type="Proteomes" id="UP000199072">
    <property type="component" value="Unassembled WGS sequence"/>
</dbReference>
<keyword evidence="1" id="KW-1133">Transmembrane helix</keyword>
<dbReference type="STRING" id="1391627.SAMN05216464_104204"/>
<feature type="transmembrane region" description="Helical" evidence="1">
    <location>
        <begin position="5"/>
        <end position="26"/>
    </location>
</feature>
<dbReference type="AlphaFoldDB" id="A0A1G7APY7"/>
<proteinExistence type="predicted"/>
<dbReference type="InterPro" id="IPR045938">
    <property type="entry name" value="DUF6358"/>
</dbReference>
<keyword evidence="1" id="KW-0472">Membrane</keyword>
<protein>
    <submittedName>
        <fullName evidence="2">Uncharacterized protein</fullName>
    </submittedName>
</protein>
<reference evidence="2 3" key="1">
    <citation type="submission" date="2016-10" db="EMBL/GenBank/DDBJ databases">
        <authorList>
            <person name="de Groot N.N."/>
        </authorList>
    </citation>
    <scope>NUCLEOTIDE SEQUENCE [LARGE SCALE GENOMIC DNA]</scope>
    <source>
        <strain evidence="2 3">47C3B</strain>
    </source>
</reference>
<accession>A0A1G7APY7</accession>
<feature type="transmembrane region" description="Helical" evidence="1">
    <location>
        <begin position="32"/>
        <end position="52"/>
    </location>
</feature>
<name>A0A1G7APY7_9SPHI</name>
<evidence type="ECO:0000313" key="3">
    <source>
        <dbReference type="Proteomes" id="UP000199072"/>
    </source>
</evidence>